<feature type="domain" description="VWFA" evidence="1">
    <location>
        <begin position="209"/>
        <end position="366"/>
    </location>
</feature>
<gene>
    <name evidence="2" type="ORF">GBZ26_00785</name>
</gene>
<comment type="caution">
    <text evidence="2">The sequence shown here is derived from an EMBL/GenBank/DDBJ whole genome shotgun (WGS) entry which is preliminary data.</text>
</comment>
<accession>A0ABX2KVB0</accession>
<dbReference type="InterPro" id="IPR011195">
    <property type="entry name" value="UCP010256"/>
</dbReference>
<proteinExistence type="predicted"/>
<dbReference type="PANTHER" id="PTHR39338:SF6">
    <property type="entry name" value="BLL5662 PROTEIN"/>
    <property type="match status" value="1"/>
</dbReference>
<dbReference type="InterPro" id="IPR036465">
    <property type="entry name" value="vWFA_dom_sf"/>
</dbReference>
<keyword evidence="3" id="KW-1185">Reference proteome</keyword>
<dbReference type="EMBL" id="WHOR01000002">
    <property type="protein sequence ID" value="NUB17761.1"/>
    <property type="molecule type" value="Genomic_DNA"/>
</dbReference>
<evidence type="ECO:0000259" key="1">
    <source>
        <dbReference type="SMART" id="SM00327"/>
    </source>
</evidence>
<dbReference type="InterPro" id="IPR008912">
    <property type="entry name" value="Uncharacterised_CoxE"/>
</dbReference>
<dbReference type="CDD" id="cd00198">
    <property type="entry name" value="vWFA"/>
    <property type="match status" value="1"/>
</dbReference>
<dbReference type="SMART" id="SM00327">
    <property type="entry name" value="VWA"/>
    <property type="match status" value="1"/>
</dbReference>
<sequence length="399" mass="44520">MQGGLAINLMHFARALRAAGLPVGPGKLLQAVEAVEAVGIGNRVDFYWALHAVFVNRRDQREVFDQAFHVFWRNPDILKRMMGLMLPTIRTESPDAQDPLSRRVADALRGTAPEAEGPEKSEIEVDAAFTVSAQERLQEKDFEKMSAAEMAEAKRMLARIALPVAEVTTRRHRPDPQGPRVDPRATLRRMLRSGADLADLARRSRRTRPPPLVVLCDISGSMTRYSRMLLHFMHAVSNDRDRVHSFVFGTRLTNITRHLRHKDVDVALDAVSAAVADWSGGTRIGTALHAFNRTWARRVLGQGAVVLLITDGLDRDAGEGLAAEAERLHKSCRRLVWLNPLLRWEGFAPKSSGIRALLPHVDDFRPVHNLNSLAGLADALNRDGPRRAESLRKWLKEAA</sequence>
<dbReference type="InterPro" id="IPR002035">
    <property type="entry name" value="VWF_A"/>
</dbReference>
<dbReference type="SUPFAM" id="SSF53300">
    <property type="entry name" value="vWA-like"/>
    <property type="match status" value="1"/>
</dbReference>
<name>A0ABX2KVB0_9PROT</name>
<evidence type="ECO:0000313" key="2">
    <source>
        <dbReference type="EMBL" id="NUB17761.1"/>
    </source>
</evidence>
<dbReference type="PIRSF" id="PIRSF010256">
    <property type="entry name" value="CoxE_vWa"/>
    <property type="match status" value="1"/>
</dbReference>
<dbReference type="PANTHER" id="PTHR39338">
    <property type="entry name" value="BLL5662 PROTEIN-RELATED"/>
    <property type="match status" value="1"/>
</dbReference>
<reference evidence="2 3" key="1">
    <citation type="submission" date="2019-10" db="EMBL/GenBank/DDBJ databases">
        <title>Genome sequence of Azospirillum formosense CC-Nfb-7.</title>
        <authorList>
            <person name="Ambrosini A."/>
            <person name="Sant'Anna F.H."/>
            <person name="Cassan F.D."/>
            <person name="Souza E.M."/>
            <person name="Passaglia L.M.P."/>
        </authorList>
    </citation>
    <scope>NUCLEOTIDE SEQUENCE [LARGE SCALE GENOMIC DNA]</scope>
    <source>
        <strain evidence="2 3">CC-NFb-7</strain>
    </source>
</reference>
<evidence type="ECO:0000313" key="3">
    <source>
        <dbReference type="Proteomes" id="UP000639419"/>
    </source>
</evidence>
<organism evidence="2 3">
    <name type="scientific">Azospirillum formosense</name>
    <dbReference type="NCBI Taxonomy" id="861533"/>
    <lineage>
        <taxon>Bacteria</taxon>
        <taxon>Pseudomonadati</taxon>
        <taxon>Pseudomonadota</taxon>
        <taxon>Alphaproteobacteria</taxon>
        <taxon>Rhodospirillales</taxon>
        <taxon>Azospirillaceae</taxon>
        <taxon>Azospirillum</taxon>
    </lineage>
</organism>
<dbReference type="Proteomes" id="UP000639419">
    <property type="component" value="Unassembled WGS sequence"/>
</dbReference>
<dbReference type="Gene3D" id="3.40.50.410">
    <property type="entry name" value="von Willebrand factor, type A domain"/>
    <property type="match status" value="1"/>
</dbReference>
<dbReference type="Pfam" id="PF05762">
    <property type="entry name" value="VWA_CoxE"/>
    <property type="match status" value="1"/>
</dbReference>
<protein>
    <submittedName>
        <fullName evidence="2">VWA domain-containing protein</fullName>
    </submittedName>
</protein>
<dbReference type="RefSeq" id="WP_174437150.1">
    <property type="nucleotide sequence ID" value="NZ_BAABCC010000046.1"/>
</dbReference>